<evidence type="ECO:0000259" key="1">
    <source>
        <dbReference type="PROSITE" id="PS50093"/>
    </source>
</evidence>
<comment type="caution">
    <text evidence="2">The sequence shown here is derived from an EMBL/GenBank/DDBJ whole genome shotgun (WGS) entry which is preliminary data.</text>
</comment>
<dbReference type="InterPro" id="IPR013783">
    <property type="entry name" value="Ig-like_fold"/>
</dbReference>
<feature type="domain" description="PKD" evidence="1">
    <location>
        <begin position="1049"/>
        <end position="1121"/>
    </location>
</feature>
<protein>
    <submittedName>
        <fullName evidence="2">PKD domain-containing protein</fullName>
    </submittedName>
</protein>
<dbReference type="SUPFAM" id="SSF49299">
    <property type="entry name" value="PKD domain"/>
    <property type="match status" value="2"/>
</dbReference>
<dbReference type="RefSeq" id="WP_202854589.1">
    <property type="nucleotide sequence ID" value="NZ_JAEUGD010000004.1"/>
</dbReference>
<dbReference type="CDD" id="cd15482">
    <property type="entry name" value="Sialidase_non-viral"/>
    <property type="match status" value="1"/>
</dbReference>
<name>A0A937FT31_9BACT</name>
<dbReference type="InterPro" id="IPR000601">
    <property type="entry name" value="PKD_dom"/>
</dbReference>
<dbReference type="Gene3D" id="2.130.10.10">
    <property type="entry name" value="YVTN repeat-like/Quinoprotein amine dehydrogenase"/>
    <property type="match status" value="3"/>
</dbReference>
<evidence type="ECO:0000313" key="2">
    <source>
        <dbReference type="EMBL" id="MBL6445045.1"/>
    </source>
</evidence>
<dbReference type="NCBIfam" id="TIGR04183">
    <property type="entry name" value="Por_Secre_tail"/>
    <property type="match status" value="1"/>
</dbReference>
<dbReference type="InterPro" id="IPR017868">
    <property type="entry name" value="Filamin/ABP280_repeat-like"/>
</dbReference>
<reference evidence="2" key="1">
    <citation type="submission" date="2021-01" db="EMBL/GenBank/DDBJ databases">
        <title>Fulvivirga kasyanovii gen. nov., sp nov., a novel member of the phylum Bacteroidetes isolated from seawater in a mussel farm.</title>
        <authorList>
            <person name="Zhao L.-H."/>
            <person name="Wang Z.-J."/>
        </authorList>
    </citation>
    <scope>NUCLEOTIDE SEQUENCE</scope>
    <source>
        <strain evidence="2">29W222</strain>
    </source>
</reference>
<dbReference type="InterPro" id="IPR035986">
    <property type="entry name" value="PKD_dom_sf"/>
</dbReference>
<evidence type="ECO:0000313" key="3">
    <source>
        <dbReference type="Proteomes" id="UP000614216"/>
    </source>
</evidence>
<dbReference type="SUPFAM" id="SSF110296">
    <property type="entry name" value="Oligoxyloglucan reducing end-specific cellobiohydrolase"/>
    <property type="match status" value="2"/>
</dbReference>
<organism evidence="2 3">
    <name type="scientific">Fulvivirga marina</name>
    <dbReference type="NCBI Taxonomy" id="2494733"/>
    <lineage>
        <taxon>Bacteria</taxon>
        <taxon>Pseudomonadati</taxon>
        <taxon>Bacteroidota</taxon>
        <taxon>Cytophagia</taxon>
        <taxon>Cytophagales</taxon>
        <taxon>Fulvivirgaceae</taxon>
        <taxon>Fulvivirga</taxon>
    </lineage>
</organism>
<dbReference type="Proteomes" id="UP000614216">
    <property type="component" value="Unassembled WGS sequence"/>
</dbReference>
<dbReference type="SMART" id="SM00089">
    <property type="entry name" value="PKD"/>
    <property type="match status" value="2"/>
</dbReference>
<feature type="domain" description="PKD" evidence="1">
    <location>
        <begin position="759"/>
        <end position="835"/>
    </location>
</feature>
<dbReference type="CDD" id="cd00146">
    <property type="entry name" value="PKD"/>
    <property type="match status" value="2"/>
</dbReference>
<proteinExistence type="predicted"/>
<keyword evidence="3" id="KW-1185">Reference proteome</keyword>
<dbReference type="InterPro" id="IPR015943">
    <property type="entry name" value="WD40/YVTN_repeat-like_dom_sf"/>
</dbReference>
<accession>A0A937FT31</accession>
<dbReference type="PROSITE" id="PS50093">
    <property type="entry name" value="PKD"/>
    <property type="match status" value="2"/>
</dbReference>
<dbReference type="Gene3D" id="2.60.120.260">
    <property type="entry name" value="Galactose-binding domain-like"/>
    <property type="match status" value="1"/>
</dbReference>
<dbReference type="EMBL" id="JAEUGD010000004">
    <property type="protein sequence ID" value="MBL6445045.1"/>
    <property type="molecule type" value="Genomic_DNA"/>
</dbReference>
<gene>
    <name evidence="2" type="ORF">JMN32_01915</name>
</gene>
<dbReference type="PROSITE" id="PS50194">
    <property type="entry name" value="FILAMIN_REPEAT"/>
    <property type="match status" value="1"/>
</dbReference>
<sequence length="1452" mass="157594">MRRNLYLALLAIIAFGAVIYLNSKPQETFDKAGHMAKLKFSEGEEEGEKEKDRPDLAAAHDFEMTKSPILGYPPIIEKIKSFEITRKLLHKKSNTKAISNVAWNERGPDNVGGRTRALMYDPNDVSGNKVWAGAIAGGIWFINDITDPNDKWQNVDDFMGNIAISTLAYDPQSTSTFYAGTGLIFTNDVKGGGIWKSTDSGMTWTHLSSTSLETTSDFEYTQKIIVTSTSKLVVGTSSGIQVSTDGGNTWVSTLGETITDLELASDGTFYASNYSGDIYKSTDDAANWTNILSETGYRVELAIAPSDPNTVYAVSEGPSGRDVGFFKKTTNGGTTWSDLTMPKYSEQNCSESSSDFTRGQAFFDLILGVFPNDPNKVIVGGIDLHRSEDGGTTWKLLSYWTGSCADYVHADQHAMLFKNETTALFGNDGGVYYSDDLDATTPQFEERINGYNTALFYSCAASNVELSNTYLAGAQDNGMQKFNNPGVNSTTEVTGGDGAFSFIDQDNPDVMISSYVRNVYHRSLDGGVSFTNFSDDQSSGRFINPCDYDDDADILYAATNADAMKVYSNISGSSVATETKTISVGGRVLSHLRTSPYTENKVFVGNDRGGVYSITNANSSPVVTEIDANALPEGYVSCIEVGESDDHLLVVLSNYDVNSIWETKNGGQSWVSKEGNLPNMPIRWALFNPENRKQVLLATEFGVWSTDDITVSTPDWEPTVEGLANVKCNMLQYREADQQVIVATFGRGLFTTNVFSKNTYVEFQANKTITYIGEEITFNNYTTGNAADYLWDFGDGNTSIESSPTYSYSAPGTYTVKLTANTGANQSIKTNYITILPNREGDYSLAEGGNFDVYSGDFVALNIQGTAFERGNSSVSGKNGTASGAFAWVTGISENQYTDNSTAYLYTPHFDLSTAGTYNLSFKTKYQFEDTWDGFIVEYTTDGGNSWIKLNNAQEAGWYTTISDPQSVFGASVPIFSGNTGGSFATKNTDVSFLSGNGYVGFRFAFRTDAATVDVGMAIDDFILTGPQTNALPNFTSTPLGANLCEASTITFYDNSQGSISSYSWSFGSGASPATAVGRGPHEVTYSTTGNKDVSLTVQGELNGSQVETKNTYISIAANSIQEKTVTTGNSDLCMNEIGLVVINGSDTGFTYQLFNAADNTPASPRTEGNGANLELETGILLEPTEFYIEVRDMNSTCSAILSDQPVVNVLPPTNRKVTLEDANICANNPISVTVENSETDVIYRIFNITNSEVFSEDFIGNGKDLVLTSYLVTDTIDIEVTGELGSCNVSFTSAKIEPRGTPESTITDAGGILTASKGESYQWYLDGKIILGANKQEYSPRELGDYTVKVTSNGCSVVSEPFSATVLGLEDLIKSGELSVFPNPTSGVLNIKQDGRFNRLTIYNLMGQVIVTKDIVFQNEVVMLSFLQPGQYILELTGKSESVKVNIQKHK</sequence>
<dbReference type="InterPro" id="IPR026444">
    <property type="entry name" value="Secre_tail"/>
</dbReference>
<dbReference type="Pfam" id="PF18962">
    <property type="entry name" value="Por_Secre_tail"/>
    <property type="match status" value="1"/>
</dbReference>
<dbReference type="InterPro" id="IPR022409">
    <property type="entry name" value="PKD/Chitinase_dom"/>
</dbReference>
<dbReference type="Gene3D" id="2.60.40.10">
    <property type="entry name" value="Immunoglobulins"/>
    <property type="match status" value="2"/>
</dbReference>
<dbReference type="Pfam" id="PF18911">
    <property type="entry name" value="PKD_4"/>
    <property type="match status" value="1"/>
</dbReference>